<proteinExistence type="predicted"/>
<protein>
    <submittedName>
        <fullName evidence="1">Uncharacterized protein</fullName>
    </submittedName>
</protein>
<evidence type="ECO:0000313" key="1">
    <source>
        <dbReference type="EMBL" id="GLV60349.1"/>
    </source>
</evidence>
<comment type="caution">
    <text evidence="1">The sequence shown here is derived from an EMBL/GenBank/DDBJ whole genome shotgun (WGS) entry which is preliminary data.</text>
</comment>
<dbReference type="Proteomes" id="UP001344906">
    <property type="component" value="Unassembled WGS sequence"/>
</dbReference>
<organism evidence="1 2">
    <name type="scientific">Dictyobacter halimunensis</name>
    <dbReference type="NCBI Taxonomy" id="3026934"/>
    <lineage>
        <taxon>Bacteria</taxon>
        <taxon>Bacillati</taxon>
        <taxon>Chloroflexota</taxon>
        <taxon>Ktedonobacteria</taxon>
        <taxon>Ktedonobacterales</taxon>
        <taxon>Dictyobacteraceae</taxon>
        <taxon>Dictyobacter</taxon>
    </lineage>
</organism>
<gene>
    <name evidence="1" type="ORF">KDH_71690</name>
</gene>
<dbReference type="EMBL" id="BSRI01000002">
    <property type="protein sequence ID" value="GLV60349.1"/>
    <property type="molecule type" value="Genomic_DNA"/>
</dbReference>
<sequence length="72" mass="7832">MASDEFLYCYSENDSSSPGDRAAKDNMDEYDGFKRHSRPEMQIGRGGRIYGANEAYTVRAASSTGNRAATAG</sequence>
<accession>A0ABQ6G468</accession>
<name>A0ABQ6G468_9CHLR</name>
<evidence type="ECO:0000313" key="2">
    <source>
        <dbReference type="Proteomes" id="UP001344906"/>
    </source>
</evidence>
<keyword evidence="2" id="KW-1185">Reference proteome</keyword>
<reference evidence="1 2" key="1">
    <citation type="submission" date="2023-02" db="EMBL/GenBank/DDBJ databases">
        <title>Dictyobacter halimunensis sp. nov., a new member of the class Ktedonobacteria from forest soil in a geothermal area.</title>
        <authorList>
            <person name="Rachmania M.K."/>
            <person name="Ningsih F."/>
            <person name="Sakai Y."/>
            <person name="Yabe S."/>
            <person name="Yokota A."/>
            <person name="Sjamsuridzal W."/>
        </authorList>
    </citation>
    <scope>NUCLEOTIDE SEQUENCE [LARGE SCALE GENOMIC DNA]</scope>
    <source>
        <strain evidence="1 2">S3.2.2.5</strain>
    </source>
</reference>